<feature type="binding site" evidence="10">
    <location>
        <position position="330"/>
    </location>
    <ligand>
        <name>Zn(2+)</name>
        <dbReference type="ChEBI" id="CHEBI:29105"/>
        <note>catalytic</note>
    </ligand>
</feature>
<dbReference type="SUPFAM" id="SSF63737">
    <property type="entry name" value="Leukotriene A4 hydrolase N-terminal domain"/>
    <property type="match status" value="1"/>
</dbReference>
<dbReference type="InterPro" id="IPR024571">
    <property type="entry name" value="ERAP1-like_C_dom"/>
</dbReference>
<proteinExistence type="inferred from homology"/>
<dbReference type="RefSeq" id="WP_144899293.1">
    <property type="nucleotide sequence ID" value="NZ_VLKN01000004.1"/>
</dbReference>
<accession>A0A562L4W6</accession>
<dbReference type="Pfam" id="PF17900">
    <property type="entry name" value="Peptidase_M1_N"/>
    <property type="match status" value="1"/>
</dbReference>
<dbReference type="InterPro" id="IPR034016">
    <property type="entry name" value="M1_APN-typ"/>
</dbReference>
<dbReference type="CDD" id="cd09601">
    <property type="entry name" value="M1_APN-Q_like"/>
    <property type="match status" value="1"/>
</dbReference>
<dbReference type="InterPro" id="IPR050344">
    <property type="entry name" value="Peptidase_M1_aminopeptidases"/>
</dbReference>
<feature type="signal peptide" evidence="13">
    <location>
        <begin position="1"/>
        <end position="22"/>
    </location>
</feature>
<comment type="catalytic activity">
    <reaction evidence="1">
        <text>Release of an N-terminal amino acid, Xaa-|-Yaa- from a peptide, amide or arylamide. Xaa is preferably Ala, but may be most amino acids including Pro (slow action). When a terminal hydrophobic residue is followed by a prolyl residue, the two may be released as an intact Xaa-Pro dipeptide.</text>
        <dbReference type="EC" id="3.4.11.2"/>
    </reaction>
</comment>
<evidence type="ECO:0000256" key="1">
    <source>
        <dbReference type="ARBA" id="ARBA00000098"/>
    </source>
</evidence>
<dbReference type="GO" id="GO:0042277">
    <property type="term" value="F:peptide binding"/>
    <property type="evidence" value="ECO:0007669"/>
    <property type="project" value="TreeGrafter"/>
</dbReference>
<name>A0A562L4W6_9GAMM</name>
<dbReference type="PRINTS" id="PR00756">
    <property type="entry name" value="ALADIPTASE"/>
</dbReference>
<dbReference type="Pfam" id="PF01433">
    <property type="entry name" value="Peptidase_M1"/>
    <property type="match status" value="1"/>
</dbReference>
<evidence type="ECO:0000259" key="15">
    <source>
        <dbReference type="Pfam" id="PF11838"/>
    </source>
</evidence>
<dbReference type="GO" id="GO:0008270">
    <property type="term" value="F:zinc ion binding"/>
    <property type="evidence" value="ECO:0007669"/>
    <property type="project" value="UniProtKB-UniRule"/>
</dbReference>
<dbReference type="EC" id="3.4.11.-" evidence="12"/>
<dbReference type="Proteomes" id="UP000315167">
    <property type="component" value="Unassembled WGS sequence"/>
</dbReference>
<evidence type="ECO:0000256" key="8">
    <source>
        <dbReference type="ARBA" id="ARBA00023049"/>
    </source>
</evidence>
<evidence type="ECO:0000256" key="4">
    <source>
        <dbReference type="ARBA" id="ARBA00022670"/>
    </source>
</evidence>
<dbReference type="PANTHER" id="PTHR11533:SF174">
    <property type="entry name" value="PUROMYCIN-SENSITIVE AMINOPEPTIDASE-RELATED"/>
    <property type="match status" value="1"/>
</dbReference>
<protein>
    <recommendedName>
        <fullName evidence="12">Aminopeptidase</fullName>
        <ecNumber evidence="12">3.4.11.-</ecNumber>
    </recommendedName>
</protein>
<feature type="domain" description="Peptidase M1 membrane alanine aminopeptidase" evidence="14">
    <location>
        <begin position="255"/>
        <end position="470"/>
    </location>
</feature>
<evidence type="ECO:0000256" key="9">
    <source>
        <dbReference type="PIRSR" id="PIRSR634016-1"/>
    </source>
</evidence>
<keyword evidence="5 10" id="KW-0479">Metal-binding</keyword>
<dbReference type="GO" id="GO:0043171">
    <property type="term" value="P:peptide catabolic process"/>
    <property type="evidence" value="ECO:0007669"/>
    <property type="project" value="TreeGrafter"/>
</dbReference>
<feature type="binding site" evidence="10">
    <location>
        <position position="349"/>
    </location>
    <ligand>
        <name>Zn(2+)</name>
        <dbReference type="ChEBI" id="CHEBI:29105"/>
        <note>catalytic</note>
    </ligand>
</feature>
<keyword evidence="7 10" id="KW-0862">Zinc</keyword>
<comment type="similarity">
    <text evidence="2 12">Belongs to the peptidase M1 family.</text>
</comment>
<keyword evidence="13" id="KW-0732">Signal</keyword>
<feature type="chain" id="PRO_5021726634" description="Aminopeptidase" evidence="13">
    <location>
        <begin position="23"/>
        <end position="893"/>
    </location>
</feature>
<keyword evidence="3 12" id="KW-0031">Aminopeptidase</keyword>
<evidence type="ECO:0000256" key="2">
    <source>
        <dbReference type="ARBA" id="ARBA00010136"/>
    </source>
</evidence>
<dbReference type="InterPro" id="IPR001930">
    <property type="entry name" value="Peptidase_M1"/>
</dbReference>
<dbReference type="Gene3D" id="2.60.40.1910">
    <property type="match status" value="1"/>
</dbReference>
<organism evidence="17 18">
    <name type="scientific">Luteimonas cucumeris</name>
    <dbReference type="NCBI Taxonomy" id="985012"/>
    <lineage>
        <taxon>Bacteria</taxon>
        <taxon>Pseudomonadati</taxon>
        <taxon>Pseudomonadota</taxon>
        <taxon>Gammaproteobacteria</taxon>
        <taxon>Lysobacterales</taxon>
        <taxon>Lysobacteraceae</taxon>
        <taxon>Luteimonas</taxon>
    </lineage>
</organism>
<dbReference type="Pfam" id="PF11838">
    <property type="entry name" value="ERAP1_C"/>
    <property type="match status" value="1"/>
</dbReference>
<evidence type="ECO:0000256" key="13">
    <source>
        <dbReference type="SAM" id="SignalP"/>
    </source>
</evidence>
<dbReference type="OrthoDB" id="100605at2"/>
<evidence type="ECO:0000256" key="3">
    <source>
        <dbReference type="ARBA" id="ARBA00022438"/>
    </source>
</evidence>
<dbReference type="EMBL" id="VLKN01000004">
    <property type="protein sequence ID" value="TWI02688.1"/>
    <property type="molecule type" value="Genomic_DNA"/>
</dbReference>
<evidence type="ECO:0000259" key="14">
    <source>
        <dbReference type="Pfam" id="PF01433"/>
    </source>
</evidence>
<evidence type="ECO:0000256" key="11">
    <source>
        <dbReference type="PIRSR" id="PIRSR634016-4"/>
    </source>
</evidence>
<feature type="site" description="Transition state stabilizer" evidence="11">
    <location>
        <position position="411"/>
    </location>
</feature>
<keyword evidence="4 12" id="KW-0645">Protease</keyword>
<dbReference type="AlphaFoldDB" id="A0A562L4W6"/>
<dbReference type="Gene3D" id="2.60.40.1730">
    <property type="entry name" value="tricorn interacting facor f3 domain"/>
    <property type="match status" value="1"/>
</dbReference>
<reference evidence="17 18" key="1">
    <citation type="journal article" date="2015" name="Stand. Genomic Sci.">
        <title>Genomic Encyclopedia of Bacterial and Archaeal Type Strains, Phase III: the genomes of soil and plant-associated and newly described type strains.</title>
        <authorList>
            <person name="Whitman W.B."/>
            <person name="Woyke T."/>
            <person name="Klenk H.P."/>
            <person name="Zhou Y."/>
            <person name="Lilburn T.G."/>
            <person name="Beck B.J."/>
            <person name="De Vos P."/>
            <person name="Vandamme P."/>
            <person name="Eisen J.A."/>
            <person name="Garrity G."/>
            <person name="Hugenholtz P."/>
            <person name="Kyrpides N.C."/>
        </authorList>
    </citation>
    <scope>NUCLEOTIDE SEQUENCE [LARGE SCALE GENOMIC DNA]</scope>
    <source>
        <strain evidence="17 18">CGMCC 1.10821</strain>
    </source>
</reference>
<dbReference type="GO" id="GO:0016020">
    <property type="term" value="C:membrane"/>
    <property type="evidence" value="ECO:0007669"/>
    <property type="project" value="TreeGrafter"/>
</dbReference>
<dbReference type="GO" id="GO:0016285">
    <property type="term" value="F:alanyl aminopeptidase activity"/>
    <property type="evidence" value="ECO:0007669"/>
    <property type="project" value="UniProtKB-EC"/>
</dbReference>
<evidence type="ECO:0000256" key="7">
    <source>
        <dbReference type="ARBA" id="ARBA00022833"/>
    </source>
</evidence>
<gene>
    <name evidence="17" type="ORF">IP90_01785</name>
</gene>
<dbReference type="InterPro" id="IPR042097">
    <property type="entry name" value="Aminopeptidase_N-like_N_sf"/>
</dbReference>
<feature type="domain" description="ERAP1-like C-terminal" evidence="15">
    <location>
        <begin position="553"/>
        <end position="874"/>
    </location>
</feature>
<keyword evidence="6 12" id="KW-0378">Hydrolase</keyword>
<feature type="binding site" evidence="10">
    <location>
        <position position="326"/>
    </location>
    <ligand>
        <name>Zn(2+)</name>
        <dbReference type="ChEBI" id="CHEBI:29105"/>
        <note>catalytic</note>
    </ligand>
</feature>
<dbReference type="FunFam" id="1.10.390.10:FF:000006">
    <property type="entry name" value="Puromycin-sensitive aminopeptidase"/>
    <property type="match status" value="1"/>
</dbReference>
<evidence type="ECO:0000256" key="12">
    <source>
        <dbReference type="RuleBase" id="RU364040"/>
    </source>
</evidence>
<sequence>MRLFRPTLLASALLFATGLAHAADAVPKGPLPRTVVPSLVKLELKLDPKQERFSGTTRIEAKVAEATDTIWMHGRDLKIAKAEAVLADGKRIALTGQEADVSGVLKFTAAEKIPAGNATIEIAFEAPFGELQGAYRVKPDGRDYVVTQMEPLGARGTFPGFDEPSFKQPWDITLIVPEGEGAFANSAEAKTESLGDGWKKVTFDRTEALPSYLIAFAVGPWDVQPGPDIAPNQWRDTPIKLRGIAAKDQGKKMTYSLANTPAIVTALEDYFGIPYPFDKLDNVAAPDFWAGAMENAGLIVYRDSLMFPDEKSAVGQRQGFWGVSAHELAHQWFGDLVTMEWWDDLWLNEAFATWMGNKITGQLQPQFHTDRGILEGGLGAMGADSLASTRRIHEPINDFTQIQSAFDGITYQKGGAVLAMFENYVGEEQFRDGVRNYLKKHARGNATSADLIAAVAAQSKEPQAVDAAFKSYIDQPGVPFLKIDLDCSGKTPALVLQQQRYLPIGSTASANQTWGIPLAVRYADGDQIREQKGIISGKQARFELTEAQSCPAWVMPNAHGAGYYRFALTPALQQSLSDAFAKLDEREQRVYADSVTSAYSAGAVTPSQLLAALPQFAGAEVRQTATAGMNNIGWMEEYLIDDEAQRAEFLASAAEIYRPRLQQLGYTLKDGESDDDRLLRTSLIGYFAGTLKDNAVRDEMNKAGRAVLGLDAGGKLNADAVSKDLRGIALSVAVEEGGKAAFDAAEKHFRGSQDAVLRSQLLGALGGTNDAKLAERARALVFEKDLLRRNEIFPVVFGQADEPAMRPALRQWVDTHFSDLEAKLAPAGAGLVNLYAAGMCSNEEAATLESKFAERMKNIEGGPLELKQSVEGIRLCAAAKDARKGQPLQFARK</sequence>
<keyword evidence="8 12" id="KW-0482">Metalloprotease</keyword>
<dbReference type="Gene3D" id="1.10.390.10">
    <property type="entry name" value="Neutral Protease Domain 2"/>
    <property type="match status" value="1"/>
</dbReference>
<dbReference type="Gene3D" id="1.25.50.20">
    <property type="match status" value="1"/>
</dbReference>
<evidence type="ECO:0000259" key="16">
    <source>
        <dbReference type="Pfam" id="PF17900"/>
    </source>
</evidence>
<comment type="cofactor">
    <cofactor evidence="10 12">
        <name>Zn(2+)</name>
        <dbReference type="ChEBI" id="CHEBI:29105"/>
    </cofactor>
    <text evidence="10 12">Binds 1 zinc ion per subunit.</text>
</comment>
<evidence type="ECO:0000256" key="10">
    <source>
        <dbReference type="PIRSR" id="PIRSR634016-3"/>
    </source>
</evidence>
<dbReference type="SUPFAM" id="SSF55486">
    <property type="entry name" value="Metalloproteases ('zincins'), catalytic domain"/>
    <property type="match status" value="1"/>
</dbReference>
<dbReference type="GO" id="GO:0005615">
    <property type="term" value="C:extracellular space"/>
    <property type="evidence" value="ECO:0007669"/>
    <property type="project" value="TreeGrafter"/>
</dbReference>
<feature type="active site" description="Proton acceptor" evidence="9">
    <location>
        <position position="327"/>
    </location>
</feature>
<dbReference type="GO" id="GO:0070006">
    <property type="term" value="F:metalloaminopeptidase activity"/>
    <property type="evidence" value="ECO:0007669"/>
    <property type="project" value="TreeGrafter"/>
</dbReference>
<dbReference type="InterPro" id="IPR014782">
    <property type="entry name" value="Peptidase_M1_dom"/>
</dbReference>
<keyword evidence="18" id="KW-1185">Reference proteome</keyword>
<evidence type="ECO:0000313" key="18">
    <source>
        <dbReference type="Proteomes" id="UP000315167"/>
    </source>
</evidence>
<dbReference type="InterPro" id="IPR027268">
    <property type="entry name" value="Peptidase_M4/M1_CTD_sf"/>
</dbReference>
<evidence type="ECO:0000256" key="6">
    <source>
        <dbReference type="ARBA" id="ARBA00022801"/>
    </source>
</evidence>
<evidence type="ECO:0000256" key="5">
    <source>
        <dbReference type="ARBA" id="ARBA00022723"/>
    </source>
</evidence>
<dbReference type="PANTHER" id="PTHR11533">
    <property type="entry name" value="PROTEASE M1 ZINC METALLOPROTEASE"/>
    <property type="match status" value="1"/>
</dbReference>
<evidence type="ECO:0000313" key="17">
    <source>
        <dbReference type="EMBL" id="TWI02688.1"/>
    </source>
</evidence>
<feature type="domain" description="Aminopeptidase N-like N-terminal" evidence="16">
    <location>
        <begin position="37"/>
        <end position="213"/>
    </location>
</feature>
<dbReference type="GO" id="GO:0006508">
    <property type="term" value="P:proteolysis"/>
    <property type="evidence" value="ECO:0007669"/>
    <property type="project" value="UniProtKB-KW"/>
</dbReference>
<dbReference type="GO" id="GO:0005737">
    <property type="term" value="C:cytoplasm"/>
    <property type="evidence" value="ECO:0007669"/>
    <property type="project" value="TreeGrafter"/>
</dbReference>
<dbReference type="InterPro" id="IPR045357">
    <property type="entry name" value="Aminopeptidase_N-like_N"/>
</dbReference>
<comment type="caution">
    <text evidence="17">The sequence shown here is derived from an EMBL/GenBank/DDBJ whole genome shotgun (WGS) entry which is preliminary data.</text>
</comment>